<dbReference type="Gene3D" id="3.30.70.1230">
    <property type="entry name" value="Nucleotide cyclase"/>
    <property type="match status" value="1"/>
</dbReference>
<dbReference type="InterPro" id="IPR029787">
    <property type="entry name" value="Nucleotide_cyclase"/>
</dbReference>
<feature type="domain" description="PAS" evidence="8">
    <location>
        <begin position="1204"/>
        <end position="1274"/>
    </location>
</feature>
<keyword evidence="5 7" id="KW-0472">Membrane</keyword>
<evidence type="ECO:0000259" key="9">
    <source>
        <dbReference type="PROSITE" id="PS50125"/>
    </source>
</evidence>
<feature type="transmembrane region" description="Helical" evidence="7">
    <location>
        <begin position="864"/>
        <end position="889"/>
    </location>
</feature>
<dbReference type="PROSITE" id="PS50125">
    <property type="entry name" value="GUANYLATE_CYCLASE_2"/>
    <property type="match status" value="1"/>
</dbReference>
<feature type="transmembrane region" description="Helical" evidence="7">
    <location>
        <begin position="215"/>
        <end position="237"/>
    </location>
</feature>
<evidence type="ECO:0000313" key="10">
    <source>
        <dbReference type="EMBL" id="KAK8842567.1"/>
    </source>
</evidence>
<comment type="subcellular location">
    <subcellularLocation>
        <location evidence="1">Membrane</location>
    </subcellularLocation>
</comment>
<dbReference type="CDD" id="cd00130">
    <property type="entry name" value="PAS"/>
    <property type="match status" value="1"/>
</dbReference>
<dbReference type="Proteomes" id="UP001470230">
    <property type="component" value="Unassembled WGS sequence"/>
</dbReference>
<evidence type="ECO:0000256" key="2">
    <source>
        <dbReference type="ARBA" id="ARBA00022692"/>
    </source>
</evidence>
<keyword evidence="6" id="KW-0456">Lyase</keyword>
<feature type="transmembrane region" description="Helical" evidence="7">
    <location>
        <begin position="301"/>
        <end position="322"/>
    </location>
</feature>
<feature type="transmembrane region" description="Helical" evidence="7">
    <location>
        <begin position="49"/>
        <end position="71"/>
    </location>
</feature>
<feature type="transmembrane region" description="Helical" evidence="7">
    <location>
        <begin position="100"/>
        <end position="126"/>
    </location>
</feature>
<dbReference type="Gene3D" id="3.30.450.20">
    <property type="entry name" value="PAS domain"/>
    <property type="match status" value="1"/>
</dbReference>
<name>A0ABR2HAH7_9EUKA</name>
<comment type="caution">
    <text evidence="10">The sequence shown here is derived from an EMBL/GenBank/DDBJ whole genome shotgun (WGS) entry which is preliminary data.</text>
</comment>
<dbReference type="SUPFAM" id="SSF55073">
    <property type="entry name" value="Nucleotide cyclase"/>
    <property type="match status" value="1"/>
</dbReference>
<keyword evidence="4 7" id="KW-1133">Transmembrane helix</keyword>
<feature type="transmembrane region" description="Helical" evidence="7">
    <location>
        <begin position="172"/>
        <end position="194"/>
    </location>
</feature>
<evidence type="ECO:0000256" key="5">
    <source>
        <dbReference type="ARBA" id="ARBA00023136"/>
    </source>
</evidence>
<evidence type="ECO:0008006" key="12">
    <source>
        <dbReference type="Google" id="ProtNLM"/>
    </source>
</evidence>
<dbReference type="EMBL" id="JAPFFF010000037">
    <property type="protein sequence ID" value="KAK8842567.1"/>
    <property type="molecule type" value="Genomic_DNA"/>
</dbReference>
<dbReference type="PANTHER" id="PTHR11920">
    <property type="entry name" value="GUANYLYL CYCLASE"/>
    <property type="match status" value="1"/>
</dbReference>
<dbReference type="PROSITE" id="PS50112">
    <property type="entry name" value="PAS"/>
    <property type="match status" value="1"/>
</dbReference>
<evidence type="ECO:0000256" key="6">
    <source>
        <dbReference type="ARBA" id="ARBA00023239"/>
    </source>
</evidence>
<dbReference type="Pfam" id="PF00211">
    <property type="entry name" value="Guanylate_cyc"/>
    <property type="match status" value="1"/>
</dbReference>
<gene>
    <name evidence="10" type="ORF">M9Y10_025425</name>
</gene>
<feature type="transmembrane region" description="Helical" evidence="7">
    <location>
        <begin position="243"/>
        <end position="262"/>
    </location>
</feature>
<accession>A0ABR2HAH7</accession>
<dbReference type="PANTHER" id="PTHR11920:SF335">
    <property type="entry name" value="GUANYLATE CYCLASE"/>
    <property type="match status" value="1"/>
</dbReference>
<evidence type="ECO:0000256" key="4">
    <source>
        <dbReference type="ARBA" id="ARBA00022989"/>
    </source>
</evidence>
<dbReference type="Pfam" id="PF13426">
    <property type="entry name" value="PAS_9"/>
    <property type="match status" value="1"/>
</dbReference>
<keyword evidence="11" id="KW-1185">Reference proteome</keyword>
<feature type="transmembrane region" description="Helical" evidence="7">
    <location>
        <begin position="274"/>
        <end position="295"/>
    </location>
</feature>
<evidence type="ECO:0000313" key="11">
    <source>
        <dbReference type="Proteomes" id="UP001470230"/>
    </source>
</evidence>
<dbReference type="CDD" id="cd07302">
    <property type="entry name" value="CHD"/>
    <property type="match status" value="1"/>
</dbReference>
<dbReference type="SUPFAM" id="SSF55785">
    <property type="entry name" value="PYP-like sensor domain (PAS domain)"/>
    <property type="match status" value="1"/>
</dbReference>
<feature type="transmembrane region" description="Helical" evidence="7">
    <location>
        <begin position="936"/>
        <end position="959"/>
    </location>
</feature>
<evidence type="ECO:0000256" key="3">
    <source>
        <dbReference type="ARBA" id="ARBA00022741"/>
    </source>
</evidence>
<feature type="transmembrane region" description="Helical" evidence="7">
    <location>
        <begin position="641"/>
        <end position="666"/>
    </location>
</feature>
<evidence type="ECO:0000256" key="7">
    <source>
        <dbReference type="SAM" id="Phobius"/>
    </source>
</evidence>
<dbReference type="SMART" id="SM00091">
    <property type="entry name" value="PAS"/>
    <property type="match status" value="1"/>
</dbReference>
<dbReference type="InterPro" id="IPR001054">
    <property type="entry name" value="A/G_cyclase"/>
</dbReference>
<sequence length="1548" mass="176732">MIDQSLSRSINENGNMGIRHLLIQGRYYKIDILFPLFDQMVQLIKLPSFLSTFFTIFFSFQMLIFSCWPIGDFWGDDTTPLSIITLVFWFVRTPPKRTSLIVIFVIHVALFFVTFFWFCGLVIFYLRNLRFFTWGLYLTRFILECLYPLLVCSCSSLVGSSIYMLIETSESIYWAFIIISIIFFAGYITIYSVGNATIGRSSCLAISFSSSFTQFIPTCYISVNCILSILSYIFYVFPLYTTLVFIVVHFALMLIIYFAIYYQLPYHHKYGNILFSTLTCSQALFDIIAFVLFIVHKEISYVFLIVYLAIFVAFFVMNFFLFKRRYDKIVADLYLSPEETKNDTELSNYYQGLRLHTSETLAITYLHVGLTQMCPLFLNWSLVRFISQIYSTNYSICSVIQILSYFPTEFRQMNSLFSVATTRTDLNFIDRFLIYQVYRIKTLRQSSSSSDANERLVKLRSLTEQCMPNVVAFWRCREPSISYFESLAKEEHRVKSLWLEAIRDYPNSAKLYEEYTTFLIECVTDFHEAVQMKMKAEMIEQGKSNFAVDNSFRSLVWSIPSYVKKGILDTKGNILDYSQAPQNQIRAQTSFDTEISTMMTDVVESDSNGSYEQKIAKQILPKSVLRLACDEALKKRSHHSIAALPIMALFTLLCGFAIFIALFVYIKQMFIDRRDSINYIGYMSQTRFTFSLSDFLLLIKYIIDTKRSEVSNFDYINKFDKVVLDSEIIHNFSHASSEALQFSYQSRMNFDKLLFQIATLSLRYINIYPLALQIISRAVNLTICHNGSLLTTFPQNMKNLYSFSYFLIASLAARDDASGFYTDNDFCMLVLEEYKLATSCDSLLNGFMNYAINSGESLMSTIKVLMILCPILLFLVSFIPYFACTLIFIHHVDKMANVFAATDRKIKEEAMAPIRQDMQPTIYSISDPTLKVTENVWFNVVNFIFSLVIALLCFGMLYFTHYTNGKIDKLNAWNYNSAMRLSSSADLLTQCYHAIMLNQSNSSSFFNQSYALIQGHSSLTDLDESNSNLLKGYSVAPSISGFDSKLDDLNFKESCTLDSPAEDFHDSYRCGSADKLLATVKDLVTPILNTPNVFNGEIKRSEPLHLFHILNNHLWERYQESSIRITQLASSNYDHLIEIMILFLCLGMIMSFLIFAAGFYLQSSLKQTYAAALSELKRVPPQLIISDKNLRNILLNRNEEKSSTTSISRSVLHNSADAILCVSFSGVVEMVNPAVSSTLGFTPEQVLGQPITSFFSETDSSKISMQMDALTDPQSNAVYEDHMHCVTDSRTLIPVYLTMLGMRRVEDSSIQSYVFILRNESELLKQQKFVEEAKAKSENLLYHILPQFVVMKLNSGERDICFTVPNATIIFIDVVKFSTITKSLTPPEIMRTLSHLFLSFDKLLPTYPLITKIKLIGDIYMGAAGLFTEGANPEEHANQTIRFALNSLSAIDDTNVKLNSNIQVRIGVNSGGPIIAGVLGTDKPVFDIIGDPINVAARLQTTDIPGQIQIPQSTYDLLAKGEYNVEQRGEVFLKGKGQVMTYLIMPEI</sequence>
<feature type="domain" description="Guanylate cyclase" evidence="9">
    <location>
        <begin position="1368"/>
        <end position="1500"/>
    </location>
</feature>
<keyword evidence="2 7" id="KW-0812">Transmembrane</keyword>
<proteinExistence type="predicted"/>
<protein>
    <recommendedName>
        <fullName evidence="12">Adenylate and Guanylate cyclase catalytic domain containing protein</fullName>
    </recommendedName>
</protein>
<evidence type="ECO:0000256" key="1">
    <source>
        <dbReference type="ARBA" id="ARBA00004370"/>
    </source>
</evidence>
<dbReference type="InterPro" id="IPR035965">
    <property type="entry name" value="PAS-like_dom_sf"/>
</dbReference>
<dbReference type="NCBIfam" id="TIGR00229">
    <property type="entry name" value="sensory_box"/>
    <property type="match status" value="1"/>
</dbReference>
<feature type="transmembrane region" description="Helical" evidence="7">
    <location>
        <begin position="146"/>
        <end position="166"/>
    </location>
</feature>
<evidence type="ECO:0000259" key="8">
    <source>
        <dbReference type="PROSITE" id="PS50112"/>
    </source>
</evidence>
<keyword evidence="3" id="KW-0547">Nucleotide-binding</keyword>
<organism evidence="10 11">
    <name type="scientific">Tritrichomonas musculus</name>
    <dbReference type="NCBI Taxonomy" id="1915356"/>
    <lineage>
        <taxon>Eukaryota</taxon>
        <taxon>Metamonada</taxon>
        <taxon>Parabasalia</taxon>
        <taxon>Tritrichomonadida</taxon>
        <taxon>Tritrichomonadidae</taxon>
        <taxon>Tritrichomonas</taxon>
    </lineage>
</organism>
<reference evidence="10 11" key="1">
    <citation type="submission" date="2024-04" db="EMBL/GenBank/DDBJ databases">
        <title>Tritrichomonas musculus Genome.</title>
        <authorList>
            <person name="Alves-Ferreira E."/>
            <person name="Grigg M."/>
            <person name="Lorenzi H."/>
            <person name="Galac M."/>
        </authorList>
    </citation>
    <scope>NUCLEOTIDE SEQUENCE [LARGE SCALE GENOMIC DNA]</scope>
    <source>
        <strain evidence="10 11">EAF2021</strain>
    </source>
</reference>
<dbReference type="SMART" id="SM00044">
    <property type="entry name" value="CYCc"/>
    <property type="match status" value="1"/>
</dbReference>
<feature type="transmembrane region" description="Helical" evidence="7">
    <location>
        <begin position="1139"/>
        <end position="1161"/>
    </location>
</feature>
<dbReference type="InterPro" id="IPR000014">
    <property type="entry name" value="PAS"/>
</dbReference>
<dbReference type="InterPro" id="IPR050401">
    <property type="entry name" value="Cyclic_nucleotide_synthase"/>
</dbReference>